<gene>
    <name evidence="5" type="ORF">LZG35_21700</name>
</gene>
<dbReference type="Gene3D" id="3.40.50.1820">
    <property type="entry name" value="alpha/beta hydrolase"/>
    <property type="match status" value="1"/>
</dbReference>
<organism evidence="5 6">
    <name type="scientific">Alloalcanivorax xenomutans</name>
    <dbReference type="NCBI Taxonomy" id="1094342"/>
    <lineage>
        <taxon>Bacteria</taxon>
        <taxon>Pseudomonadati</taxon>
        <taxon>Pseudomonadota</taxon>
        <taxon>Gammaproteobacteria</taxon>
        <taxon>Oceanospirillales</taxon>
        <taxon>Alcanivoracaceae</taxon>
        <taxon>Alloalcanivorax</taxon>
    </lineage>
</organism>
<keyword evidence="2 3" id="KW-0378">Hydrolase</keyword>
<dbReference type="GO" id="GO:0016787">
    <property type="term" value="F:hydrolase activity"/>
    <property type="evidence" value="ECO:0007669"/>
    <property type="project" value="UniProtKB-KW"/>
</dbReference>
<dbReference type="InterPro" id="IPR019819">
    <property type="entry name" value="Carboxylesterase_B_CS"/>
</dbReference>
<reference evidence="5" key="1">
    <citation type="submission" date="2022-01" db="EMBL/GenBank/DDBJ databases">
        <authorList>
            <person name="Karlyshev A.V."/>
            <person name="Jaspars M."/>
        </authorList>
    </citation>
    <scope>NUCLEOTIDE SEQUENCE</scope>
    <source>
        <strain evidence="5">AGSA3-2</strain>
    </source>
</reference>
<dbReference type="InterPro" id="IPR050309">
    <property type="entry name" value="Type-B_Carboxylest/Lipase"/>
</dbReference>
<name>A0A9Q3ZEX3_9GAMM</name>
<accession>A0A9Q3ZEX3</accession>
<dbReference type="Proteomes" id="UP001107961">
    <property type="component" value="Unassembled WGS sequence"/>
</dbReference>
<evidence type="ECO:0000313" key="5">
    <source>
        <dbReference type="EMBL" id="MCE7511258.1"/>
    </source>
</evidence>
<dbReference type="PROSITE" id="PS51257">
    <property type="entry name" value="PROKAR_LIPOPROTEIN"/>
    <property type="match status" value="1"/>
</dbReference>
<protein>
    <recommendedName>
        <fullName evidence="3">Carboxylic ester hydrolase</fullName>
        <ecNumber evidence="3">3.1.1.-</ecNumber>
    </recommendedName>
</protein>
<dbReference type="PROSITE" id="PS00122">
    <property type="entry name" value="CARBOXYLESTERASE_B_1"/>
    <property type="match status" value="1"/>
</dbReference>
<dbReference type="InterPro" id="IPR002018">
    <property type="entry name" value="CarbesteraseB"/>
</dbReference>
<dbReference type="Pfam" id="PF00135">
    <property type="entry name" value="COesterase"/>
    <property type="match status" value="1"/>
</dbReference>
<evidence type="ECO:0000259" key="4">
    <source>
        <dbReference type="Pfam" id="PF00135"/>
    </source>
</evidence>
<dbReference type="SUPFAM" id="SSF53474">
    <property type="entry name" value="alpha/beta-Hydrolases"/>
    <property type="match status" value="1"/>
</dbReference>
<dbReference type="PANTHER" id="PTHR11559">
    <property type="entry name" value="CARBOXYLESTERASE"/>
    <property type="match status" value="1"/>
</dbReference>
<dbReference type="PROSITE" id="PS00941">
    <property type="entry name" value="CARBOXYLESTERASE_B_2"/>
    <property type="match status" value="1"/>
</dbReference>
<comment type="similarity">
    <text evidence="1 3">Belongs to the type-B carboxylesterase/lipase family.</text>
</comment>
<evidence type="ECO:0000256" key="1">
    <source>
        <dbReference type="ARBA" id="ARBA00005964"/>
    </source>
</evidence>
<evidence type="ECO:0000313" key="6">
    <source>
        <dbReference type="Proteomes" id="UP001107961"/>
    </source>
</evidence>
<evidence type="ECO:0000256" key="3">
    <source>
        <dbReference type="RuleBase" id="RU361235"/>
    </source>
</evidence>
<comment type="caution">
    <text evidence="5">The sequence shown here is derived from an EMBL/GenBank/DDBJ whole genome shotgun (WGS) entry which is preliminary data.</text>
</comment>
<dbReference type="InterPro" id="IPR019826">
    <property type="entry name" value="Carboxylesterase_B_AS"/>
</dbReference>
<keyword evidence="6" id="KW-1185">Reference proteome</keyword>
<dbReference type="EMBL" id="JAJVKT010000048">
    <property type="protein sequence ID" value="MCE7511258.1"/>
    <property type="molecule type" value="Genomic_DNA"/>
</dbReference>
<sequence length="609" mass="66554">MFPHGKSLGLLALFSLILTGCGSDSSNDRPSPQPPLTATTLQGEVAGQQRAPENATVDGTLLVWRGIPYARPPVDDLRWRAPQPPESWSGVRDASEPASRCVQAETTRHWVRTQNIIGNEDCLYLDIYRPSRADWQQEQLPVYVWIHGGSNNFGTAMDYDGGNLALHADAVVVVIQYRLGPLGWFYQPEVQTGGADPLSDSGNFGNLDQIQALRWVRDNVAAFGGDPDQITIAGESAGGHNVMTLLVSPQAQGLFHKAMAQSPAMETRSPAEAEAFTNEQIDYLLRYRGDAGDAGEAAALRQQMVDDGTLDEYLFQVPAHDYYAAVLAYSSLSAYGATEDGVVVPSGGWMPAIRAGEYNSVPVIIGANEYEQKAFMPLYGALVKALYGQPSGDYTWLNLKDVMEGESKADGAPFTLDDVLPTERDRTIYELAGYHGSRAWRAKYVDELAAALAQRQEDVFAYDFRWGGPGSGPEPFDFIYGAGHSAEISFFHGREEGLFGYPFTADNEAGRRDLQDAMMTYVKHFLRQGDPSDGCDGDCPPRWMPWSGEGGDTVIVLDADREQAHIAMSGEALTLESVEEDREAAISAYNEGEKNAVRHFASQSPWPAP</sequence>
<proteinExistence type="inferred from homology"/>
<feature type="domain" description="Carboxylesterase type B" evidence="4">
    <location>
        <begin position="38"/>
        <end position="546"/>
    </location>
</feature>
<dbReference type="AlphaFoldDB" id="A0A9Q3ZEX3"/>
<dbReference type="InterPro" id="IPR029058">
    <property type="entry name" value="AB_hydrolase_fold"/>
</dbReference>
<evidence type="ECO:0000256" key="2">
    <source>
        <dbReference type="ARBA" id="ARBA00022801"/>
    </source>
</evidence>
<dbReference type="EC" id="3.1.1.-" evidence="3"/>
<dbReference type="RefSeq" id="WP_233926220.1">
    <property type="nucleotide sequence ID" value="NZ_CP136240.1"/>
</dbReference>